<protein>
    <recommendedName>
        <fullName evidence="3">NADP-dependent oxidoreductase domain-containing protein</fullName>
    </recommendedName>
</protein>
<reference evidence="1" key="1">
    <citation type="journal article" date="2021" name="Nat. Commun.">
        <title>Genetic determinants of endophytism in the Arabidopsis root mycobiome.</title>
        <authorList>
            <person name="Mesny F."/>
            <person name="Miyauchi S."/>
            <person name="Thiergart T."/>
            <person name="Pickel B."/>
            <person name="Atanasova L."/>
            <person name="Karlsson M."/>
            <person name="Huettel B."/>
            <person name="Barry K.W."/>
            <person name="Haridas S."/>
            <person name="Chen C."/>
            <person name="Bauer D."/>
            <person name="Andreopoulos W."/>
            <person name="Pangilinan J."/>
            <person name="LaButti K."/>
            <person name="Riley R."/>
            <person name="Lipzen A."/>
            <person name="Clum A."/>
            <person name="Drula E."/>
            <person name="Henrissat B."/>
            <person name="Kohler A."/>
            <person name="Grigoriev I.V."/>
            <person name="Martin F.M."/>
            <person name="Hacquard S."/>
        </authorList>
    </citation>
    <scope>NUCLEOTIDE SEQUENCE</scope>
    <source>
        <strain evidence="1">MPI-CAGE-CH-0235</strain>
    </source>
</reference>
<sequence>MLQLLGKESGPIGFGLMGLTWREKPCSQEQAFETMRSALEQGCQSIISLLHSGLFPNEVADLKNRQLLERWRELRISALQ</sequence>
<comment type="caution">
    <text evidence="1">The sequence shown here is derived from an EMBL/GenBank/DDBJ whole genome shotgun (WGS) entry which is preliminary data.</text>
</comment>
<name>A0A8K0SCM7_9HYPO</name>
<dbReference type="AlphaFoldDB" id="A0A8K0SCM7"/>
<proteinExistence type="predicted"/>
<evidence type="ECO:0008006" key="3">
    <source>
        <dbReference type="Google" id="ProtNLM"/>
    </source>
</evidence>
<organism evidence="1 2">
    <name type="scientific">Stachybotrys elegans</name>
    <dbReference type="NCBI Taxonomy" id="80388"/>
    <lineage>
        <taxon>Eukaryota</taxon>
        <taxon>Fungi</taxon>
        <taxon>Dikarya</taxon>
        <taxon>Ascomycota</taxon>
        <taxon>Pezizomycotina</taxon>
        <taxon>Sordariomycetes</taxon>
        <taxon>Hypocreomycetidae</taxon>
        <taxon>Hypocreales</taxon>
        <taxon>Stachybotryaceae</taxon>
        <taxon>Stachybotrys</taxon>
    </lineage>
</organism>
<dbReference type="EMBL" id="JAGPNK010000059">
    <property type="protein sequence ID" value="KAH7302818.1"/>
    <property type="molecule type" value="Genomic_DNA"/>
</dbReference>
<gene>
    <name evidence="1" type="ORF">B0I35DRAFT_447867</name>
</gene>
<evidence type="ECO:0000313" key="1">
    <source>
        <dbReference type="EMBL" id="KAH7302818.1"/>
    </source>
</evidence>
<evidence type="ECO:0000313" key="2">
    <source>
        <dbReference type="Proteomes" id="UP000813444"/>
    </source>
</evidence>
<dbReference type="OrthoDB" id="37537at2759"/>
<dbReference type="Proteomes" id="UP000813444">
    <property type="component" value="Unassembled WGS sequence"/>
</dbReference>
<keyword evidence="2" id="KW-1185">Reference proteome</keyword>
<accession>A0A8K0SCM7</accession>